<feature type="compositionally biased region" description="Polar residues" evidence="1">
    <location>
        <begin position="93"/>
        <end position="104"/>
    </location>
</feature>
<gene>
    <name evidence="2" type="ORF">SCHCODRAFT_106931</name>
</gene>
<dbReference type="AlphaFoldDB" id="D8Q027"/>
<dbReference type="HOGENOM" id="CLU_2134986_0_0_1"/>
<feature type="region of interest" description="Disordered" evidence="1">
    <location>
        <begin position="88"/>
        <end position="113"/>
    </location>
</feature>
<dbReference type="InParanoid" id="D8Q027"/>
<accession>D8Q027</accession>
<sequence length="113" mass="12375">MLYVHATYLGASTRSSPSSSCTFSPLWRFGAAFPDRSRPSPMDMRMGVMTLKLVNATPPRTSAGQDRTRPFLLSQHIDLKIIKHHRQGPQALSKLSSRPSSTGALSHLVGKAQ</sequence>
<keyword evidence="3" id="KW-1185">Reference proteome</keyword>
<feature type="non-terminal residue" evidence="2">
    <location>
        <position position="113"/>
    </location>
</feature>
<dbReference type="Proteomes" id="UP000007431">
    <property type="component" value="Unassembled WGS sequence"/>
</dbReference>
<dbReference type="GeneID" id="9586428"/>
<dbReference type="EMBL" id="GL377304">
    <property type="protein sequence ID" value="EFI98963.1"/>
    <property type="molecule type" value="Genomic_DNA"/>
</dbReference>
<evidence type="ECO:0000313" key="2">
    <source>
        <dbReference type="EMBL" id="EFI98963.1"/>
    </source>
</evidence>
<evidence type="ECO:0000313" key="3">
    <source>
        <dbReference type="Proteomes" id="UP000007431"/>
    </source>
</evidence>
<reference evidence="2 3" key="1">
    <citation type="journal article" date="2010" name="Nat. Biotechnol.">
        <title>Genome sequence of the model mushroom Schizophyllum commune.</title>
        <authorList>
            <person name="Ohm R.A."/>
            <person name="de Jong J.F."/>
            <person name="Lugones L.G."/>
            <person name="Aerts A."/>
            <person name="Kothe E."/>
            <person name="Stajich J.E."/>
            <person name="de Vries R.P."/>
            <person name="Record E."/>
            <person name="Levasseur A."/>
            <person name="Baker S.E."/>
            <person name="Bartholomew K.A."/>
            <person name="Coutinho P.M."/>
            <person name="Erdmann S."/>
            <person name="Fowler T.J."/>
            <person name="Gathman A.C."/>
            <person name="Lombard V."/>
            <person name="Henrissat B."/>
            <person name="Knabe N."/>
            <person name="Kuees U."/>
            <person name="Lilly W.W."/>
            <person name="Lindquist E."/>
            <person name="Lucas S."/>
            <person name="Magnuson J.K."/>
            <person name="Piumi F."/>
            <person name="Raudaskoski M."/>
            <person name="Salamov A."/>
            <person name="Schmutz J."/>
            <person name="Schwarze F.W.M.R."/>
            <person name="vanKuyk P.A."/>
            <person name="Horton J.S."/>
            <person name="Grigoriev I.V."/>
            <person name="Woesten H.A.B."/>
        </authorList>
    </citation>
    <scope>NUCLEOTIDE SEQUENCE [LARGE SCALE GENOMIC DNA]</scope>
    <source>
        <strain evidence="3">H4-8 / FGSC 9210</strain>
    </source>
</reference>
<protein>
    <submittedName>
        <fullName evidence="2">Uncharacterized protein</fullName>
    </submittedName>
</protein>
<name>D8Q027_SCHCM</name>
<dbReference type="VEuPathDB" id="FungiDB:SCHCODRAFT_02569405"/>
<organism evidence="3">
    <name type="scientific">Schizophyllum commune (strain H4-8 / FGSC 9210)</name>
    <name type="common">Split gill fungus</name>
    <dbReference type="NCBI Taxonomy" id="578458"/>
    <lineage>
        <taxon>Eukaryota</taxon>
        <taxon>Fungi</taxon>
        <taxon>Dikarya</taxon>
        <taxon>Basidiomycota</taxon>
        <taxon>Agaricomycotina</taxon>
        <taxon>Agaricomycetes</taxon>
        <taxon>Agaricomycetidae</taxon>
        <taxon>Agaricales</taxon>
        <taxon>Schizophyllaceae</taxon>
        <taxon>Schizophyllum</taxon>
    </lineage>
</organism>
<dbReference type="KEGG" id="scm:SCHCO_02569405"/>
<proteinExistence type="predicted"/>
<evidence type="ECO:0000256" key="1">
    <source>
        <dbReference type="SAM" id="MobiDB-lite"/>
    </source>
</evidence>
<dbReference type="RefSeq" id="XP_003033866.1">
    <property type="nucleotide sequence ID" value="XM_003033820.1"/>
</dbReference>